<accession>A0A164VXI2</accession>
<dbReference type="GO" id="GO:0008168">
    <property type="term" value="F:methyltransferase activity"/>
    <property type="evidence" value="ECO:0007669"/>
    <property type="project" value="UniProtKB-KW"/>
</dbReference>
<proteinExistence type="inferred from homology"/>
<name>A0A164VXI2_9AGAM</name>
<gene>
    <name evidence="5" type="ORF">SISNIDRAFT_453493</name>
</gene>
<feature type="domain" description="Methyltransferase" evidence="4">
    <location>
        <begin position="50"/>
        <end position="164"/>
    </location>
</feature>
<dbReference type="AlphaFoldDB" id="A0A164VXI2"/>
<comment type="similarity">
    <text evidence="1">Belongs to the methyltransferase superfamily.</text>
</comment>
<dbReference type="CDD" id="cd02440">
    <property type="entry name" value="AdoMet_MTases"/>
    <property type="match status" value="1"/>
</dbReference>
<keyword evidence="6" id="KW-1185">Reference proteome</keyword>
<reference evidence="5 6" key="1">
    <citation type="journal article" date="2016" name="Mol. Biol. Evol.">
        <title>Comparative Genomics of Early-Diverging Mushroom-Forming Fungi Provides Insights into the Origins of Lignocellulose Decay Capabilities.</title>
        <authorList>
            <person name="Nagy L.G."/>
            <person name="Riley R."/>
            <person name="Tritt A."/>
            <person name="Adam C."/>
            <person name="Daum C."/>
            <person name="Floudas D."/>
            <person name="Sun H."/>
            <person name="Yadav J.S."/>
            <person name="Pangilinan J."/>
            <person name="Larsson K.H."/>
            <person name="Matsuura K."/>
            <person name="Barry K."/>
            <person name="Labutti K."/>
            <person name="Kuo R."/>
            <person name="Ohm R.A."/>
            <person name="Bhattacharya S.S."/>
            <person name="Shirouzu T."/>
            <person name="Yoshinaga Y."/>
            <person name="Martin F.M."/>
            <person name="Grigoriev I.V."/>
            <person name="Hibbett D.S."/>
        </authorList>
    </citation>
    <scope>NUCLEOTIDE SEQUENCE [LARGE SCALE GENOMIC DNA]</scope>
    <source>
        <strain evidence="5 6">HHB9708</strain>
    </source>
</reference>
<evidence type="ECO:0000259" key="4">
    <source>
        <dbReference type="Pfam" id="PF13847"/>
    </source>
</evidence>
<dbReference type="SUPFAM" id="SSF53335">
    <property type="entry name" value="S-adenosyl-L-methionine-dependent methyltransferases"/>
    <property type="match status" value="1"/>
</dbReference>
<dbReference type="PANTHER" id="PTHR12176:SF80">
    <property type="entry name" value="EEF1A LYSINE METHYLTRANSFERASE 4"/>
    <property type="match status" value="1"/>
</dbReference>
<dbReference type="InterPro" id="IPR051419">
    <property type="entry name" value="Lys/N-term_MeTrsfase_sf"/>
</dbReference>
<keyword evidence="3 5" id="KW-0808">Transferase</keyword>
<dbReference type="STRING" id="1314777.A0A164VXI2"/>
<dbReference type="Gene3D" id="3.40.50.150">
    <property type="entry name" value="Vaccinia Virus protein VP39"/>
    <property type="match status" value="1"/>
</dbReference>
<evidence type="ECO:0000256" key="2">
    <source>
        <dbReference type="ARBA" id="ARBA00022603"/>
    </source>
</evidence>
<evidence type="ECO:0000313" key="5">
    <source>
        <dbReference type="EMBL" id="KZS94560.1"/>
    </source>
</evidence>
<dbReference type="InterPro" id="IPR025714">
    <property type="entry name" value="Methyltranfer_dom"/>
</dbReference>
<evidence type="ECO:0000313" key="6">
    <source>
        <dbReference type="Proteomes" id="UP000076722"/>
    </source>
</evidence>
<protein>
    <submittedName>
        <fullName evidence="5">S-adenosyl-L-methionine-dependent methyltransferase</fullName>
    </submittedName>
</protein>
<dbReference type="Proteomes" id="UP000076722">
    <property type="component" value="Unassembled WGS sequence"/>
</dbReference>
<dbReference type="Pfam" id="PF13847">
    <property type="entry name" value="Methyltransf_31"/>
    <property type="match status" value="1"/>
</dbReference>
<dbReference type="PANTHER" id="PTHR12176">
    <property type="entry name" value="SAM-DEPENDENT METHYLTRANSFERASE SUPERFAMILY PROTEIN"/>
    <property type="match status" value="1"/>
</dbReference>
<dbReference type="FunFam" id="3.40.50.150:FF:000217">
    <property type="entry name" value="Methyltransferase protein 13"/>
    <property type="match status" value="1"/>
</dbReference>
<evidence type="ECO:0000256" key="3">
    <source>
        <dbReference type="ARBA" id="ARBA00022679"/>
    </source>
</evidence>
<sequence length="209" mass="24320">MSVLPNSNSEYATREYWEDRYRKEGPAATYDWFKTYADISEIIHQIIPDRASRILMLGCGNSTLSEEMYDDGYENIVNIDYSSVVIENMKHIHEEARPKMTWLEMDIRALQFEDESFDVVLDKGTMDALLAVKGSLWDPPAEAVENCTKEVLEALRVLRPGKGIFFYLTFGQPHFRKRYLTHPNTTLEVSTLGTSFHYYLYVLRKHDSQ</sequence>
<dbReference type="OrthoDB" id="411785at2759"/>
<organism evidence="5 6">
    <name type="scientific">Sistotremastrum niveocremeum HHB9708</name>
    <dbReference type="NCBI Taxonomy" id="1314777"/>
    <lineage>
        <taxon>Eukaryota</taxon>
        <taxon>Fungi</taxon>
        <taxon>Dikarya</taxon>
        <taxon>Basidiomycota</taxon>
        <taxon>Agaricomycotina</taxon>
        <taxon>Agaricomycetes</taxon>
        <taxon>Sistotremastrales</taxon>
        <taxon>Sistotremastraceae</taxon>
        <taxon>Sertulicium</taxon>
        <taxon>Sertulicium niveocremeum</taxon>
    </lineage>
</organism>
<evidence type="ECO:0000256" key="1">
    <source>
        <dbReference type="ARBA" id="ARBA00008361"/>
    </source>
</evidence>
<dbReference type="GO" id="GO:0032259">
    <property type="term" value="P:methylation"/>
    <property type="evidence" value="ECO:0007669"/>
    <property type="project" value="UniProtKB-KW"/>
</dbReference>
<dbReference type="EMBL" id="KV419404">
    <property type="protein sequence ID" value="KZS94560.1"/>
    <property type="molecule type" value="Genomic_DNA"/>
</dbReference>
<keyword evidence="2 5" id="KW-0489">Methyltransferase</keyword>
<dbReference type="InterPro" id="IPR029063">
    <property type="entry name" value="SAM-dependent_MTases_sf"/>
</dbReference>